<comment type="caution">
    <text evidence="1">The sequence shown here is derived from an EMBL/GenBank/DDBJ whole genome shotgun (WGS) entry which is preliminary data.</text>
</comment>
<dbReference type="AlphaFoldDB" id="A0A0F9P5M9"/>
<reference evidence="1" key="1">
    <citation type="journal article" date="2015" name="Nature">
        <title>Complex archaea that bridge the gap between prokaryotes and eukaryotes.</title>
        <authorList>
            <person name="Spang A."/>
            <person name="Saw J.H."/>
            <person name="Jorgensen S.L."/>
            <person name="Zaremba-Niedzwiedzka K."/>
            <person name="Martijn J."/>
            <person name="Lind A.E."/>
            <person name="van Eijk R."/>
            <person name="Schleper C."/>
            <person name="Guy L."/>
            <person name="Ettema T.J."/>
        </authorList>
    </citation>
    <scope>NUCLEOTIDE SEQUENCE</scope>
</reference>
<name>A0A0F9P5M9_9ZZZZ</name>
<accession>A0A0F9P5M9</accession>
<sequence length="85" mass="9803">MTNKKKLKKKIKRLEKAVGILKKSIKTVQMNYAGLSYILFSIISTYDRNSVTIQKTFEEISKIFNIKDNGEEVNETDKADSDLEE</sequence>
<proteinExistence type="predicted"/>
<protein>
    <submittedName>
        <fullName evidence="1">Uncharacterized protein</fullName>
    </submittedName>
</protein>
<evidence type="ECO:0000313" key="1">
    <source>
        <dbReference type="EMBL" id="KKN25354.1"/>
    </source>
</evidence>
<dbReference type="EMBL" id="LAZR01002808">
    <property type="protein sequence ID" value="KKN25354.1"/>
    <property type="molecule type" value="Genomic_DNA"/>
</dbReference>
<gene>
    <name evidence="1" type="ORF">LCGC14_0885610</name>
</gene>
<organism evidence="1">
    <name type="scientific">marine sediment metagenome</name>
    <dbReference type="NCBI Taxonomy" id="412755"/>
    <lineage>
        <taxon>unclassified sequences</taxon>
        <taxon>metagenomes</taxon>
        <taxon>ecological metagenomes</taxon>
    </lineage>
</organism>